<dbReference type="OMA" id="RSWFHAA"/>
<evidence type="ECO:0000256" key="3">
    <source>
        <dbReference type="ARBA" id="ARBA00022448"/>
    </source>
</evidence>
<evidence type="ECO:0000256" key="1">
    <source>
        <dbReference type="ARBA" id="ARBA00004170"/>
    </source>
</evidence>
<dbReference type="Proteomes" id="UP000008144">
    <property type="component" value="Chromosome 1"/>
</dbReference>
<keyword evidence="6" id="KW-0472">Membrane</keyword>
<evidence type="ECO:0000313" key="10">
    <source>
        <dbReference type="Ensembl" id="ENSCINP00000011643.3"/>
    </source>
</evidence>
<reference evidence="10" key="4">
    <citation type="submission" date="2025-09" db="UniProtKB">
        <authorList>
            <consortium name="Ensembl"/>
        </authorList>
    </citation>
    <scope>IDENTIFICATION</scope>
</reference>
<reference evidence="10" key="2">
    <citation type="journal article" date="2008" name="Genome Biol.">
        <title>Improved genome assembly and evidence-based global gene model set for the chordate Ciona intestinalis: new insight into intron and operon populations.</title>
        <authorList>
            <person name="Satou Y."/>
            <person name="Mineta K."/>
            <person name="Ogasawara M."/>
            <person name="Sasakura Y."/>
            <person name="Shoguchi E."/>
            <person name="Ueno K."/>
            <person name="Yamada L."/>
            <person name="Matsumoto J."/>
            <person name="Wasserscheid J."/>
            <person name="Dewar K."/>
            <person name="Wiley G.B."/>
            <person name="Macmil S.L."/>
            <person name="Roe B.A."/>
            <person name="Zeller R.W."/>
            <person name="Hastings K.E."/>
            <person name="Lemaire P."/>
            <person name="Lindquist E."/>
            <person name="Endo T."/>
            <person name="Hotta K."/>
            <person name="Inaba K."/>
        </authorList>
    </citation>
    <scope>NUCLEOTIDE SEQUENCE [LARGE SCALE GENOMIC DNA]</scope>
    <source>
        <strain evidence="10">wild type</strain>
    </source>
</reference>
<evidence type="ECO:0000256" key="7">
    <source>
        <dbReference type="ARBA" id="ARBA00040047"/>
    </source>
</evidence>
<evidence type="ECO:0000256" key="4">
    <source>
        <dbReference type="ARBA" id="ARBA00022892"/>
    </source>
</evidence>
<evidence type="ECO:0000256" key="6">
    <source>
        <dbReference type="ARBA" id="ARBA00023136"/>
    </source>
</evidence>
<evidence type="ECO:0000256" key="5">
    <source>
        <dbReference type="ARBA" id="ARBA00022927"/>
    </source>
</evidence>
<reference evidence="11" key="1">
    <citation type="journal article" date="2002" name="Science">
        <title>The draft genome of Ciona intestinalis: insights into chordate and vertebrate origins.</title>
        <authorList>
            <person name="Dehal P."/>
            <person name="Satou Y."/>
            <person name="Campbell R.K."/>
            <person name="Chapman J."/>
            <person name="Degnan B."/>
            <person name="De Tomaso A."/>
            <person name="Davidson B."/>
            <person name="Di Gregorio A."/>
            <person name="Gelpke M."/>
            <person name="Goodstein D.M."/>
            <person name="Harafuji N."/>
            <person name="Hastings K.E."/>
            <person name="Ho I."/>
            <person name="Hotta K."/>
            <person name="Huang W."/>
            <person name="Kawashima T."/>
            <person name="Lemaire P."/>
            <person name="Martinez D."/>
            <person name="Meinertzhagen I.A."/>
            <person name="Necula S."/>
            <person name="Nonaka M."/>
            <person name="Putnam N."/>
            <person name="Rash S."/>
            <person name="Saiga H."/>
            <person name="Satake M."/>
            <person name="Terry A."/>
            <person name="Yamada L."/>
            <person name="Wang H.G."/>
            <person name="Awazu S."/>
            <person name="Azumi K."/>
            <person name="Boore J."/>
            <person name="Branno M."/>
            <person name="Chin-Bow S."/>
            <person name="DeSantis R."/>
            <person name="Doyle S."/>
            <person name="Francino P."/>
            <person name="Keys D.N."/>
            <person name="Haga S."/>
            <person name="Hayashi H."/>
            <person name="Hino K."/>
            <person name="Imai K.S."/>
            <person name="Inaba K."/>
            <person name="Kano S."/>
            <person name="Kobayashi K."/>
            <person name="Kobayashi M."/>
            <person name="Lee B.I."/>
            <person name="Makabe K.W."/>
            <person name="Manohar C."/>
            <person name="Matassi G."/>
            <person name="Medina M."/>
            <person name="Mochizuki Y."/>
            <person name="Mount S."/>
            <person name="Morishita T."/>
            <person name="Miura S."/>
            <person name="Nakayama A."/>
            <person name="Nishizaka S."/>
            <person name="Nomoto H."/>
            <person name="Ohta F."/>
            <person name="Oishi K."/>
            <person name="Rigoutsos I."/>
            <person name="Sano M."/>
            <person name="Sasaki A."/>
            <person name="Sasakura Y."/>
            <person name="Shoguchi E."/>
            <person name="Shin-i T."/>
            <person name="Spagnuolo A."/>
            <person name="Stainier D."/>
            <person name="Suzuki M.M."/>
            <person name="Tassy O."/>
            <person name="Takatori N."/>
            <person name="Tokuoka M."/>
            <person name="Yagi K."/>
            <person name="Yoshizaki F."/>
            <person name="Wada S."/>
            <person name="Zhang C."/>
            <person name="Hyatt P.D."/>
            <person name="Larimer F."/>
            <person name="Detter C."/>
            <person name="Doggett N."/>
            <person name="Glavina T."/>
            <person name="Hawkins T."/>
            <person name="Richardson P."/>
            <person name="Lucas S."/>
            <person name="Kohara Y."/>
            <person name="Levine M."/>
            <person name="Satoh N."/>
            <person name="Rokhsar D.S."/>
        </authorList>
    </citation>
    <scope>NUCLEOTIDE SEQUENCE [LARGE SCALE GENOMIC DNA]</scope>
</reference>
<evidence type="ECO:0000256" key="9">
    <source>
        <dbReference type="SAM" id="MobiDB-lite"/>
    </source>
</evidence>
<dbReference type="PANTHER" id="PTHR13768">
    <property type="entry name" value="SOLUBLE NSF ATTACHMENT PROTEIN SNAP"/>
    <property type="match status" value="1"/>
</dbReference>
<evidence type="ECO:0000313" key="11">
    <source>
        <dbReference type="Proteomes" id="UP000008144"/>
    </source>
</evidence>
<dbReference type="PANTHER" id="PTHR13768:SF2">
    <property type="entry name" value="GAMMA-SOLUBLE NSF ATTACHMENT PROTEIN"/>
    <property type="match status" value="1"/>
</dbReference>
<keyword evidence="5" id="KW-0653">Protein transport</keyword>
<dbReference type="SMART" id="SM00028">
    <property type="entry name" value="TPR"/>
    <property type="match status" value="2"/>
</dbReference>
<dbReference type="GO" id="GO:0006886">
    <property type="term" value="P:intracellular protein transport"/>
    <property type="evidence" value="ECO:0000318"/>
    <property type="project" value="GO_Central"/>
</dbReference>
<dbReference type="Ensembl" id="ENSCINT00000011643.3">
    <property type="protein sequence ID" value="ENSCINP00000011643.3"/>
    <property type="gene ID" value="ENSCING00000005620.3"/>
</dbReference>
<dbReference type="EMBL" id="EAAA01000294">
    <property type="status" value="NOT_ANNOTATED_CDS"/>
    <property type="molecule type" value="Genomic_DNA"/>
</dbReference>
<evidence type="ECO:0000256" key="8">
    <source>
        <dbReference type="ARBA" id="ARBA00042485"/>
    </source>
</evidence>
<dbReference type="GO" id="GO:0019905">
    <property type="term" value="F:syntaxin binding"/>
    <property type="evidence" value="ECO:0000318"/>
    <property type="project" value="GO_Central"/>
</dbReference>
<dbReference type="AlphaFoldDB" id="F7AT36"/>
<dbReference type="InterPro" id="IPR011990">
    <property type="entry name" value="TPR-like_helical_dom_sf"/>
</dbReference>
<protein>
    <recommendedName>
        <fullName evidence="7">Gamma-soluble NSF attachment protein</fullName>
    </recommendedName>
    <alternativeName>
        <fullName evidence="8">N-ethylmaleimide-sensitive factor attachment protein gamma</fullName>
    </alternativeName>
</protein>
<dbReference type="InterPro" id="IPR000744">
    <property type="entry name" value="NSF_attach"/>
</dbReference>
<sequence length="302" mass="33746">MTSEADRLVQEGEKHLKTGFFKWRPDFDSAADCFQKAGLAYKKHKNLEKAVSAFLKVADCYYKNGSRFHSGKAREEAGLVYKDMKDFENALKCLDHASELYLEDGTPDTAAMCLDRGGKMVEMTHPAWAASSYLKGAEIYENEDKSRLRSAAELVGKAARIQVRMNKLSEAVKTIEHEKQLYSQVDGGDHGAGSRLTCAMVLVHLHIGDQVHAEQSVYDACENIDGFNESEEYDALMGLVEAYDQRDQDAASRILNTPLFKYMDTAYAKLARSLKVPGYVPGNAVKTESNSHKPRHNLDDMT</sequence>
<dbReference type="SUPFAM" id="SSF48452">
    <property type="entry name" value="TPR-like"/>
    <property type="match status" value="1"/>
</dbReference>
<keyword evidence="11" id="KW-1185">Reference proteome</keyword>
<accession>F7AT36</accession>
<name>F7AT36_CIOIN</name>
<dbReference type="GO" id="GO:0016192">
    <property type="term" value="P:vesicle-mediated transport"/>
    <property type="evidence" value="ECO:0007669"/>
    <property type="project" value="UniProtKB-KW"/>
</dbReference>
<dbReference type="STRING" id="7719.ENSCINP00000011643"/>
<organism evidence="10 11">
    <name type="scientific">Ciona intestinalis</name>
    <name type="common">Transparent sea squirt</name>
    <name type="synonym">Ascidia intestinalis</name>
    <dbReference type="NCBI Taxonomy" id="7719"/>
    <lineage>
        <taxon>Eukaryota</taxon>
        <taxon>Metazoa</taxon>
        <taxon>Chordata</taxon>
        <taxon>Tunicata</taxon>
        <taxon>Ascidiacea</taxon>
        <taxon>Phlebobranchia</taxon>
        <taxon>Cionidae</taxon>
        <taxon>Ciona</taxon>
    </lineage>
</organism>
<comment type="similarity">
    <text evidence="2">Belongs to the SNAP family.</text>
</comment>
<dbReference type="GO" id="GO:0005483">
    <property type="term" value="F:soluble NSF attachment protein activity"/>
    <property type="evidence" value="ECO:0000318"/>
    <property type="project" value="GO_Central"/>
</dbReference>
<keyword evidence="4" id="KW-0931">ER-Golgi transport</keyword>
<feature type="region of interest" description="Disordered" evidence="9">
    <location>
        <begin position="281"/>
        <end position="302"/>
    </location>
</feature>
<evidence type="ECO:0000256" key="2">
    <source>
        <dbReference type="ARBA" id="ARBA00010050"/>
    </source>
</evidence>
<dbReference type="Gene3D" id="1.25.40.10">
    <property type="entry name" value="Tetratricopeptide repeat domain"/>
    <property type="match status" value="1"/>
</dbReference>
<dbReference type="GeneTree" id="ENSGT00390000005826"/>
<dbReference type="FunCoup" id="F7AT36">
    <property type="interactions" value="254"/>
</dbReference>
<dbReference type="GO" id="GO:0031201">
    <property type="term" value="C:SNARE complex"/>
    <property type="evidence" value="ECO:0000318"/>
    <property type="project" value="GO_Central"/>
</dbReference>
<keyword evidence="3" id="KW-0813">Transport</keyword>
<dbReference type="InterPro" id="IPR019734">
    <property type="entry name" value="TPR_rpt"/>
</dbReference>
<dbReference type="InParanoid" id="F7AT36"/>
<dbReference type="HOGENOM" id="CLU_063974_1_0_1"/>
<comment type="subcellular location">
    <subcellularLocation>
        <location evidence="1">Membrane</location>
        <topology evidence="1">Peripheral membrane protein</topology>
    </subcellularLocation>
</comment>
<reference evidence="10" key="3">
    <citation type="submission" date="2025-08" db="UniProtKB">
        <authorList>
            <consortium name="Ensembl"/>
        </authorList>
    </citation>
    <scope>IDENTIFICATION</scope>
</reference>
<dbReference type="Pfam" id="PF14938">
    <property type="entry name" value="SNAP"/>
    <property type="match status" value="1"/>
</dbReference>
<proteinExistence type="inferred from homology"/>